<dbReference type="Gene3D" id="3.20.20.70">
    <property type="entry name" value="Aldolase class I"/>
    <property type="match status" value="1"/>
</dbReference>
<protein>
    <recommendedName>
        <fullName evidence="2">galactinol--sucrose galactosyltransferase</fullName>
        <ecNumber evidence="2">2.4.1.82</ecNumber>
    </recommendedName>
</protein>
<keyword evidence="6" id="KW-1185">Reference proteome</keyword>
<sequence>MISPVLRHVNSTVSFSSLVFVSKKRALLGERIWGKRDFARCRMTVSSRPWIEDACLKINGCDALTGVPDNVLVSPASNSSVFLGAVSKEKRSRHVFKLGVLQDYRLVCLFRFKIWWMIPRFGNSASDIPVETQMLLLEVEEKSAIEQENQSVANGSKFYILFLPVLDGEFRSSLQGNAANELEFCIESGDPELEISQSLESVFVNSGDNPFELMKESIMFLEKHKGGFMHRESKKMPENLDWFGWCTWDAFYSQVNPQGIREGLKSLSEGGAPPKFLIIDDGWQDTFNEFQKEGEPFIEGTQFASRLVSIKENKKFQGTGAQNSLRDFVTAIKESYGLKYVYVWHALMGYWGGVLPSSPEMQKYSPKLLYPVQSPGNIGNLRDVAMDSLEKYGVGTIDPGKIFEFFDDMHKYLASQNIDGVKVDVQNLIETLGGGLGGRVCLTRQCQHALEESVAKNFNHNNLICCMAHNTDSIYSLKKSAVTRASEDYMPRRPDSQTLHIASVAFNSILLGEFVVPDWDMFYSNHRTAEFHAVARALGGCGVYVSDKPGDHDFEILKKLVLPDGSVLRAKLPGRPTRDSLFNDPAMDGKSLLKIWNMNKLSGVLGIFNCQGAGVWPCLDCVQTNTDQEPLCLTGHVSPIDIEHLEEAAGHNWTRDCAVYAFSTGSLSRLPKTGSISISLEVLQCEIYTIAPIRDYDCKVQFSPIGLVNMYNSGGAIEAIDFVSDNLKCEVKIKGLGCGLFGAYSSTRPNFCTVNTKETAYEFEPKTGFLTLIIPTGIHYEDSFWSISLSF</sequence>
<dbReference type="InterPro" id="IPR008811">
    <property type="entry name" value="Glycosyl_hydrolases_36"/>
</dbReference>
<evidence type="ECO:0000313" key="6">
    <source>
        <dbReference type="Proteomes" id="UP000017836"/>
    </source>
</evidence>
<proteinExistence type="inferred from homology"/>
<comment type="catalytic activity">
    <reaction evidence="4">
        <text>alpha-D-galactosyl-(1-&gt;3)-1D-myo-inositol + sucrose = raffinose + myo-inositol</text>
        <dbReference type="Rhea" id="RHEA:20161"/>
        <dbReference type="ChEBI" id="CHEBI:16634"/>
        <dbReference type="ChEBI" id="CHEBI:17268"/>
        <dbReference type="ChEBI" id="CHEBI:17505"/>
        <dbReference type="ChEBI" id="CHEBI:17992"/>
        <dbReference type="EC" id="2.4.1.82"/>
    </reaction>
</comment>
<dbReference type="HOGENOM" id="CLU_007066_0_0_1"/>
<dbReference type="InterPro" id="IPR017853">
    <property type="entry name" value="GH"/>
</dbReference>
<dbReference type="EMBL" id="KI392075">
    <property type="protein sequence ID" value="ERN19108.1"/>
    <property type="molecule type" value="Genomic_DNA"/>
</dbReference>
<dbReference type="InterPro" id="IPR013785">
    <property type="entry name" value="Aldolase_TIM"/>
</dbReference>
<keyword evidence="3" id="KW-0119">Carbohydrate metabolism</keyword>
<evidence type="ECO:0000256" key="4">
    <source>
        <dbReference type="ARBA" id="ARBA00049426"/>
    </source>
</evidence>
<dbReference type="GO" id="GO:0047274">
    <property type="term" value="F:galactinol-sucrose galactosyltransferase activity"/>
    <property type="evidence" value="ECO:0007669"/>
    <property type="project" value="UniProtKB-EC"/>
</dbReference>
<dbReference type="PANTHER" id="PTHR31268">
    <property type="match status" value="1"/>
</dbReference>
<evidence type="ECO:0000256" key="1">
    <source>
        <dbReference type="ARBA" id="ARBA00007240"/>
    </source>
</evidence>
<dbReference type="Proteomes" id="UP000017836">
    <property type="component" value="Unassembled WGS sequence"/>
</dbReference>
<evidence type="ECO:0000256" key="2">
    <source>
        <dbReference type="ARBA" id="ARBA00012708"/>
    </source>
</evidence>
<evidence type="ECO:0000256" key="3">
    <source>
        <dbReference type="ARBA" id="ARBA00023277"/>
    </source>
</evidence>
<dbReference type="AlphaFoldDB" id="U5DFC2"/>
<dbReference type="EC" id="2.4.1.82" evidence="2"/>
<organism evidence="5 6">
    <name type="scientific">Amborella trichopoda</name>
    <dbReference type="NCBI Taxonomy" id="13333"/>
    <lineage>
        <taxon>Eukaryota</taxon>
        <taxon>Viridiplantae</taxon>
        <taxon>Streptophyta</taxon>
        <taxon>Embryophyta</taxon>
        <taxon>Tracheophyta</taxon>
        <taxon>Spermatophyta</taxon>
        <taxon>Magnoliopsida</taxon>
        <taxon>Amborellales</taxon>
        <taxon>Amborellaceae</taxon>
        <taxon>Amborella</taxon>
    </lineage>
</organism>
<dbReference type="Pfam" id="PF05691">
    <property type="entry name" value="Raffinose_syn"/>
    <property type="match status" value="1"/>
</dbReference>
<dbReference type="OrthoDB" id="4664297at2759"/>
<reference evidence="6" key="1">
    <citation type="journal article" date="2013" name="Science">
        <title>The Amborella genome and the evolution of flowering plants.</title>
        <authorList>
            <consortium name="Amborella Genome Project"/>
        </authorList>
    </citation>
    <scope>NUCLEOTIDE SEQUENCE [LARGE SCALE GENOMIC DNA]</scope>
</reference>
<evidence type="ECO:0000313" key="5">
    <source>
        <dbReference type="EMBL" id="ERN19108.1"/>
    </source>
</evidence>
<comment type="similarity">
    <text evidence="1">Belongs to the glycosyl hydrolases 36 family.</text>
</comment>
<dbReference type="Gramene" id="ERN19108">
    <property type="protein sequence ID" value="ERN19108"/>
    <property type="gene ID" value="AMTR_s00061p00138520"/>
</dbReference>
<gene>
    <name evidence="5" type="ORF">AMTR_s00061p00138520</name>
</gene>
<dbReference type="SUPFAM" id="SSF51445">
    <property type="entry name" value="(Trans)glycosidases"/>
    <property type="match status" value="1"/>
</dbReference>
<dbReference type="PANTHER" id="PTHR31268:SF26">
    <property type="entry name" value="GALACTINOL--SUCROSE GALACTOSYLTRANSFERASE"/>
    <property type="match status" value="1"/>
</dbReference>
<dbReference type="eggNOG" id="ENOG502QQDV">
    <property type="taxonomic scope" value="Eukaryota"/>
</dbReference>
<name>U5DFC2_AMBTC</name>
<accession>U5DFC2</accession>